<dbReference type="GO" id="GO:0045124">
    <property type="term" value="P:regulation of bone resorption"/>
    <property type="evidence" value="ECO:0007669"/>
    <property type="project" value="TreeGrafter"/>
</dbReference>
<dbReference type="Pfam" id="PF07686">
    <property type="entry name" value="V-set"/>
    <property type="match status" value="1"/>
</dbReference>
<organism evidence="3 4">
    <name type="scientific">Eptatretus burgeri</name>
    <name type="common">Inshore hagfish</name>
    <dbReference type="NCBI Taxonomy" id="7764"/>
    <lineage>
        <taxon>Eukaryota</taxon>
        <taxon>Metazoa</taxon>
        <taxon>Chordata</taxon>
        <taxon>Craniata</taxon>
        <taxon>Vertebrata</taxon>
        <taxon>Cyclostomata</taxon>
        <taxon>Myxini</taxon>
        <taxon>Myxiniformes</taxon>
        <taxon>Myxinidae</taxon>
        <taxon>Eptatretinae</taxon>
        <taxon>Eptatretus</taxon>
    </lineage>
</organism>
<reference evidence="3" key="1">
    <citation type="submission" date="2025-08" db="UniProtKB">
        <authorList>
            <consortium name="Ensembl"/>
        </authorList>
    </citation>
    <scope>IDENTIFICATION</scope>
</reference>
<dbReference type="InterPro" id="IPR042836">
    <property type="entry name" value="SIG15"/>
</dbReference>
<feature type="domain" description="Ig-like" evidence="2">
    <location>
        <begin position="60"/>
        <end position="145"/>
    </location>
</feature>
<dbReference type="InterPro" id="IPR013106">
    <property type="entry name" value="Ig_V-set"/>
</dbReference>
<dbReference type="InterPro" id="IPR007110">
    <property type="entry name" value="Ig-like_dom"/>
</dbReference>
<keyword evidence="1" id="KW-0812">Transmembrane</keyword>
<proteinExistence type="predicted"/>
<evidence type="ECO:0000313" key="4">
    <source>
        <dbReference type="Proteomes" id="UP000694388"/>
    </source>
</evidence>
<dbReference type="SUPFAM" id="SSF48726">
    <property type="entry name" value="Immunoglobulin"/>
    <property type="match status" value="2"/>
</dbReference>
<dbReference type="Ensembl" id="ENSEBUT00000008591.1">
    <property type="protein sequence ID" value="ENSEBUP00000008099.1"/>
    <property type="gene ID" value="ENSEBUG00000005254.1"/>
</dbReference>
<keyword evidence="4" id="KW-1185">Reference proteome</keyword>
<feature type="transmembrane region" description="Helical" evidence="1">
    <location>
        <begin position="262"/>
        <end position="288"/>
    </location>
</feature>
<dbReference type="PANTHER" id="PTHR46942">
    <property type="entry name" value="SIALIC ACID-BINDING IG-LIKE LECTIN 15"/>
    <property type="match status" value="1"/>
</dbReference>
<sequence length="359" mass="39150">MYGIISKFGQDGFSIFTFVFASRDFKVCKNCIFAQHKEKKCSISSTYTLCFLPEVLGTVDGDATIPCDLTFPETDGKITYMSWTKNDTKGLSFIQKYDNGVVSHLNREGTIKPPKQPDILGNVSSGEVSLKIRKLKLSDVGIYYCWFLASNIKKSETNNGFIGNNGTMLVVGEKPKISFVKQLRNATIDLTCMGSGIPLPNLDLLDTNGAKLYSRKKSDAKEIKLQINLPEPASAGKYTCMGTNIHGETRVEIILGIHNESMFVTIGLIAGIVFLALILVTALTASIYSRRKTLGKRKGCENTSTCKVSPSSPTTLELPSQNTTSVNVCGTSSGQEATYEILRATSSGKETIYETLCTA</sequence>
<dbReference type="SMART" id="SM00409">
    <property type="entry name" value="IG"/>
    <property type="match status" value="2"/>
</dbReference>
<dbReference type="InterPro" id="IPR036179">
    <property type="entry name" value="Ig-like_dom_sf"/>
</dbReference>
<reference evidence="3" key="2">
    <citation type="submission" date="2025-09" db="UniProtKB">
        <authorList>
            <consortium name="Ensembl"/>
        </authorList>
    </citation>
    <scope>IDENTIFICATION</scope>
</reference>
<dbReference type="GeneTree" id="ENSGT00930000152740"/>
<evidence type="ECO:0000313" key="3">
    <source>
        <dbReference type="Ensembl" id="ENSEBUP00000008099.1"/>
    </source>
</evidence>
<dbReference type="GO" id="GO:0032956">
    <property type="term" value="P:regulation of actin cytoskeleton organization"/>
    <property type="evidence" value="ECO:0007669"/>
    <property type="project" value="TreeGrafter"/>
</dbReference>
<protein>
    <recommendedName>
        <fullName evidence="2">Ig-like domain-containing protein</fullName>
    </recommendedName>
</protein>
<dbReference type="GO" id="GO:2001204">
    <property type="term" value="P:regulation of osteoclast development"/>
    <property type="evidence" value="ECO:0007669"/>
    <property type="project" value="TreeGrafter"/>
</dbReference>
<keyword evidence="1" id="KW-0472">Membrane</keyword>
<dbReference type="InterPro" id="IPR013783">
    <property type="entry name" value="Ig-like_fold"/>
</dbReference>
<dbReference type="Proteomes" id="UP000694388">
    <property type="component" value="Unplaced"/>
</dbReference>
<evidence type="ECO:0000259" key="2">
    <source>
        <dbReference type="PROSITE" id="PS50835"/>
    </source>
</evidence>
<dbReference type="Gene3D" id="2.60.40.10">
    <property type="entry name" value="Immunoglobulins"/>
    <property type="match status" value="2"/>
</dbReference>
<dbReference type="PROSITE" id="PS50835">
    <property type="entry name" value="IG_LIKE"/>
    <property type="match status" value="1"/>
</dbReference>
<evidence type="ECO:0000256" key="1">
    <source>
        <dbReference type="SAM" id="Phobius"/>
    </source>
</evidence>
<dbReference type="AlphaFoldDB" id="A0A8C4Q0G4"/>
<accession>A0A8C4Q0G4</accession>
<keyword evidence="1" id="KW-1133">Transmembrane helix</keyword>
<dbReference type="PANTHER" id="PTHR46942:SF1">
    <property type="entry name" value="SIALIC ACID-BINDING IG-LIKE LECTIN 15"/>
    <property type="match status" value="1"/>
</dbReference>
<dbReference type="InterPro" id="IPR003599">
    <property type="entry name" value="Ig_sub"/>
</dbReference>
<dbReference type="GO" id="GO:0005886">
    <property type="term" value="C:plasma membrane"/>
    <property type="evidence" value="ECO:0007669"/>
    <property type="project" value="TreeGrafter"/>
</dbReference>
<name>A0A8C4Q0G4_EPTBU</name>